<reference evidence="4 5" key="1">
    <citation type="submission" date="2019-09" db="EMBL/GenBank/DDBJ databases">
        <title>Draft genome sequence of Bacillus sp. JC-7.</title>
        <authorList>
            <person name="Tanaka N."/>
            <person name="Shiwa Y."/>
            <person name="Fujita N."/>
            <person name="Tanasupawat S."/>
        </authorList>
    </citation>
    <scope>NUCLEOTIDE SEQUENCE [LARGE SCALE GENOMIC DNA]</scope>
    <source>
        <strain evidence="4 5">JC-7</strain>
    </source>
</reference>
<dbReference type="NCBIfam" id="TIGR00021">
    <property type="entry name" value="rpiA"/>
    <property type="match status" value="1"/>
</dbReference>
<feature type="binding site" evidence="3">
    <location>
        <position position="120"/>
    </location>
    <ligand>
        <name>substrate</name>
    </ligand>
</feature>
<organism evidence="4 5">
    <name type="scientific">Weizmannia acidilactici</name>
    <dbReference type="NCBI Taxonomy" id="2607726"/>
    <lineage>
        <taxon>Bacteria</taxon>
        <taxon>Bacillati</taxon>
        <taxon>Bacillota</taxon>
        <taxon>Bacilli</taxon>
        <taxon>Bacillales</taxon>
        <taxon>Bacillaceae</taxon>
        <taxon>Heyndrickxia</taxon>
    </lineage>
</organism>
<proteinExistence type="inferred from homology"/>
<dbReference type="InterPro" id="IPR020672">
    <property type="entry name" value="Ribose5P_isomerase_typA_subgr"/>
</dbReference>
<feature type="binding site" evidence="3">
    <location>
        <begin position="25"/>
        <end position="28"/>
    </location>
    <ligand>
        <name>substrate</name>
    </ligand>
</feature>
<keyword evidence="2 3" id="KW-0413">Isomerase</keyword>
<dbReference type="AlphaFoldDB" id="A0A5J4JF20"/>
<dbReference type="SUPFAM" id="SSF75445">
    <property type="entry name" value="D-ribose-5-phosphate isomerase (RpiA), lid domain"/>
    <property type="match status" value="1"/>
</dbReference>
<feature type="binding site" evidence="3">
    <location>
        <begin position="80"/>
        <end position="83"/>
    </location>
    <ligand>
        <name>substrate</name>
    </ligand>
</feature>
<dbReference type="EMBL" id="BKZQ01000002">
    <property type="protein sequence ID" value="GER68928.1"/>
    <property type="molecule type" value="Genomic_DNA"/>
</dbReference>
<dbReference type="GO" id="GO:0004751">
    <property type="term" value="F:ribose-5-phosphate isomerase activity"/>
    <property type="evidence" value="ECO:0007669"/>
    <property type="project" value="UniProtKB-UniRule"/>
</dbReference>
<comment type="pathway">
    <text evidence="3">Carbohydrate degradation; pentose phosphate pathway; D-ribose 5-phosphate from D-ribulose 5-phosphate (non-oxidative stage): step 1/1.</text>
</comment>
<accession>A0A5J4JF20</accession>
<dbReference type="PANTHER" id="PTHR43748:SF3">
    <property type="entry name" value="RIBOSE-5-PHOSPHATE ISOMERASE 3, CHLOROPLASTIC-RELATED"/>
    <property type="match status" value="1"/>
</dbReference>
<dbReference type="UniPathway" id="UPA00115">
    <property type="reaction ID" value="UER00412"/>
</dbReference>
<dbReference type="GO" id="GO:0009052">
    <property type="term" value="P:pentose-phosphate shunt, non-oxidative branch"/>
    <property type="evidence" value="ECO:0007669"/>
    <property type="project" value="UniProtKB-UniRule"/>
</dbReference>
<dbReference type="InterPro" id="IPR037171">
    <property type="entry name" value="NagB/RpiA_transferase-like"/>
</dbReference>
<comment type="caution">
    <text evidence="4">The sequence shown here is derived from an EMBL/GenBank/DDBJ whole genome shotgun (WGS) entry which is preliminary data.</text>
</comment>
<evidence type="ECO:0000256" key="1">
    <source>
        <dbReference type="ARBA" id="ARBA00001713"/>
    </source>
</evidence>
<dbReference type="InterPro" id="IPR050262">
    <property type="entry name" value="Ribose-5P_isomerase"/>
</dbReference>
<dbReference type="Pfam" id="PF06026">
    <property type="entry name" value="Rib_5-P_isom_A"/>
    <property type="match status" value="1"/>
</dbReference>
<dbReference type="PANTHER" id="PTHR43748">
    <property type="entry name" value="RIBOSE-5-PHOSPHATE ISOMERASE 3, CHLOROPLASTIC-RELATED"/>
    <property type="match status" value="1"/>
</dbReference>
<dbReference type="Gene3D" id="3.40.50.1360">
    <property type="match status" value="1"/>
</dbReference>
<name>A0A5J4JF20_9BACI</name>
<dbReference type="Proteomes" id="UP000391919">
    <property type="component" value="Unassembled WGS sequence"/>
</dbReference>
<gene>
    <name evidence="4" type="primary">rpiA_1</name>
    <name evidence="3" type="synonym">rpiA</name>
    <name evidence="4" type="ORF">BpJC7_02310</name>
</gene>
<feature type="active site" description="Proton acceptor" evidence="3">
    <location>
        <position position="102"/>
    </location>
</feature>
<evidence type="ECO:0000256" key="2">
    <source>
        <dbReference type="ARBA" id="ARBA00023235"/>
    </source>
</evidence>
<evidence type="ECO:0000313" key="4">
    <source>
        <dbReference type="EMBL" id="GER68928.1"/>
    </source>
</evidence>
<dbReference type="HAMAP" id="MF_00170">
    <property type="entry name" value="Rib_5P_isom_A"/>
    <property type="match status" value="1"/>
</dbReference>
<evidence type="ECO:0000256" key="3">
    <source>
        <dbReference type="HAMAP-Rule" id="MF_00170"/>
    </source>
</evidence>
<dbReference type="FunFam" id="3.40.50.1360:FF:000001">
    <property type="entry name" value="Ribose-5-phosphate isomerase A"/>
    <property type="match status" value="1"/>
</dbReference>
<feature type="binding site" evidence="3">
    <location>
        <begin position="93"/>
        <end position="96"/>
    </location>
    <ligand>
        <name>substrate</name>
    </ligand>
</feature>
<comment type="similarity">
    <text evidence="3">Belongs to the ribose 5-phosphate isomerase family.</text>
</comment>
<comment type="catalytic activity">
    <reaction evidence="1 3">
        <text>aldehydo-D-ribose 5-phosphate = D-ribulose 5-phosphate</text>
        <dbReference type="Rhea" id="RHEA:14657"/>
        <dbReference type="ChEBI" id="CHEBI:58121"/>
        <dbReference type="ChEBI" id="CHEBI:58273"/>
        <dbReference type="EC" id="5.3.1.6"/>
    </reaction>
</comment>
<sequence>MNEKKTAGEKAAEFVEDGMTIGLGTGSTVYYTIRKIGERVQNGLKITGVPTSQATAVLARGCGIPLADLNDTDTIDLTIDGADEVDPALNGIKGGGGALLFEKLVANASKKNIWVVDHSKQVEKLGAYPLPVEVIPFGWKQIMKIFEEKGFRPVLRMKNGQPFQTDGGHYIVDIRAGHAGDMVALGKWLDGLTGVVEHGLFLGTCDLVVVGDGESVSMREKPRETGNRS</sequence>
<dbReference type="NCBIfam" id="NF001924">
    <property type="entry name" value="PRK00702.1"/>
    <property type="match status" value="1"/>
</dbReference>
<keyword evidence="5" id="KW-1185">Reference proteome</keyword>
<dbReference type="SUPFAM" id="SSF100950">
    <property type="entry name" value="NagB/RpiA/CoA transferase-like"/>
    <property type="match status" value="1"/>
</dbReference>
<dbReference type="Gene3D" id="3.30.70.260">
    <property type="match status" value="1"/>
</dbReference>
<comment type="subunit">
    <text evidence="3">Homodimer.</text>
</comment>
<evidence type="ECO:0000313" key="5">
    <source>
        <dbReference type="Proteomes" id="UP000391919"/>
    </source>
</evidence>
<dbReference type="InterPro" id="IPR004788">
    <property type="entry name" value="Ribose5P_isomerase_type_A"/>
</dbReference>
<dbReference type="EC" id="5.3.1.6" evidence="3"/>
<dbReference type="RefSeq" id="WP_151680876.1">
    <property type="nucleotide sequence ID" value="NZ_BKZP01000023.1"/>
</dbReference>
<protein>
    <recommendedName>
        <fullName evidence="3">Ribose-5-phosphate isomerase A</fullName>
        <ecNumber evidence="3">5.3.1.6</ecNumber>
    </recommendedName>
    <alternativeName>
        <fullName evidence="3">Phosphoriboisomerase A</fullName>
        <shortName evidence="3">PRI</shortName>
    </alternativeName>
</protein>
<dbReference type="CDD" id="cd01398">
    <property type="entry name" value="RPI_A"/>
    <property type="match status" value="1"/>
</dbReference>
<comment type="function">
    <text evidence="3">Catalyzes the reversible conversion of ribose-5-phosphate to ribulose 5-phosphate.</text>
</comment>